<dbReference type="AlphaFoldDB" id="A0A1V9Y4D6"/>
<organism evidence="1 2">
    <name type="scientific">Thraustotheca clavata</name>
    <dbReference type="NCBI Taxonomy" id="74557"/>
    <lineage>
        <taxon>Eukaryota</taxon>
        <taxon>Sar</taxon>
        <taxon>Stramenopiles</taxon>
        <taxon>Oomycota</taxon>
        <taxon>Saprolegniomycetes</taxon>
        <taxon>Saprolegniales</taxon>
        <taxon>Achlyaceae</taxon>
        <taxon>Thraustotheca</taxon>
    </lineage>
</organism>
<name>A0A1V9Y4D6_9STRA</name>
<protein>
    <submittedName>
        <fullName evidence="1">Uncharacterized protein</fullName>
    </submittedName>
</protein>
<proteinExistence type="predicted"/>
<comment type="caution">
    <text evidence="1">The sequence shown here is derived from an EMBL/GenBank/DDBJ whole genome shotgun (WGS) entry which is preliminary data.</text>
</comment>
<sequence>MSKTLRVHFERLIEQRELSRHLDQYKDKIDGKKIISSYDDYLEAVNALIRMGNSNQKFQYLFYQYAQTYNDGITRNELLILLQDNLNPSVLDKDLRFFEKVYTYLKRHFTALRASFEDVITLLTQHPNLDILGSIAINQEKLQSLLEVNNTKNAIPDVLKSS</sequence>
<gene>
    <name evidence="1" type="ORF">THRCLA_11984</name>
</gene>
<evidence type="ECO:0000313" key="2">
    <source>
        <dbReference type="Proteomes" id="UP000243217"/>
    </source>
</evidence>
<dbReference type="EMBL" id="JNBS01005181">
    <property type="protein sequence ID" value="OQR80576.1"/>
    <property type="molecule type" value="Genomic_DNA"/>
</dbReference>
<dbReference type="OrthoDB" id="76086at2759"/>
<reference evidence="1 2" key="1">
    <citation type="journal article" date="2014" name="Genome Biol. Evol.">
        <title>The secreted proteins of Achlya hypogyna and Thraustotheca clavata identify the ancestral oomycete secretome and reveal gene acquisitions by horizontal gene transfer.</title>
        <authorList>
            <person name="Misner I."/>
            <person name="Blouin N."/>
            <person name="Leonard G."/>
            <person name="Richards T.A."/>
            <person name="Lane C.E."/>
        </authorList>
    </citation>
    <scope>NUCLEOTIDE SEQUENCE [LARGE SCALE GENOMIC DNA]</scope>
    <source>
        <strain evidence="1 2">ATCC 34112</strain>
    </source>
</reference>
<accession>A0A1V9Y4D6</accession>
<evidence type="ECO:0000313" key="1">
    <source>
        <dbReference type="EMBL" id="OQR80576.1"/>
    </source>
</evidence>
<dbReference type="Proteomes" id="UP000243217">
    <property type="component" value="Unassembled WGS sequence"/>
</dbReference>
<keyword evidence="2" id="KW-1185">Reference proteome</keyword>